<keyword evidence="3" id="KW-0808">Transferase</keyword>
<dbReference type="Gene3D" id="1.10.510.10">
    <property type="entry name" value="Transferase(Phosphotransferase) domain 1"/>
    <property type="match status" value="1"/>
</dbReference>
<reference evidence="11 12" key="1">
    <citation type="journal article" date="2023" name="Commun. Biol.">
        <title>Genome analysis of Parmales, the sister group of diatoms, reveals the evolutionary specialization of diatoms from phago-mixotrophs to photoautotrophs.</title>
        <authorList>
            <person name="Ban H."/>
            <person name="Sato S."/>
            <person name="Yoshikawa S."/>
            <person name="Yamada K."/>
            <person name="Nakamura Y."/>
            <person name="Ichinomiya M."/>
            <person name="Sato N."/>
            <person name="Blanc-Mathieu R."/>
            <person name="Endo H."/>
            <person name="Kuwata A."/>
            <person name="Ogata H."/>
        </authorList>
    </citation>
    <scope>NUCLEOTIDE SEQUENCE [LARGE SCALE GENOMIC DNA]</scope>
</reference>
<keyword evidence="2" id="KW-0723">Serine/threonine-protein kinase</keyword>
<feature type="non-terminal residue" evidence="11">
    <location>
        <position position="1"/>
    </location>
</feature>
<dbReference type="InterPro" id="IPR000719">
    <property type="entry name" value="Prot_kinase_dom"/>
</dbReference>
<dbReference type="PANTHER" id="PTHR43895">
    <property type="entry name" value="CALCIUM/CALMODULIN-DEPENDENT PROTEIN KINASE KINASE-RELATED"/>
    <property type="match status" value="1"/>
</dbReference>
<comment type="catalytic activity">
    <reaction evidence="7">
        <text>L-threonyl-[protein] + ATP = O-phospho-L-threonyl-[protein] + ADP + H(+)</text>
        <dbReference type="Rhea" id="RHEA:46608"/>
        <dbReference type="Rhea" id="RHEA-COMP:11060"/>
        <dbReference type="Rhea" id="RHEA-COMP:11605"/>
        <dbReference type="ChEBI" id="CHEBI:15378"/>
        <dbReference type="ChEBI" id="CHEBI:30013"/>
        <dbReference type="ChEBI" id="CHEBI:30616"/>
        <dbReference type="ChEBI" id="CHEBI:61977"/>
        <dbReference type="ChEBI" id="CHEBI:456216"/>
        <dbReference type="EC" id="2.7.11.1"/>
    </reaction>
</comment>
<evidence type="ECO:0000259" key="10">
    <source>
        <dbReference type="PROSITE" id="PS50011"/>
    </source>
</evidence>
<evidence type="ECO:0000256" key="9">
    <source>
        <dbReference type="SAM" id="MobiDB-lite"/>
    </source>
</evidence>
<keyword evidence="6" id="KW-0067">ATP-binding</keyword>
<keyword evidence="5" id="KW-0418">Kinase</keyword>
<evidence type="ECO:0000256" key="1">
    <source>
        <dbReference type="ARBA" id="ARBA00012513"/>
    </source>
</evidence>
<keyword evidence="12" id="KW-1185">Reference proteome</keyword>
<evidence type="ECO:0000256" key="4">
    <source>
        <dbReference type="ARBA" id="ARBA00022741"/>
    </source>
</evidence>
<keyword evidence="4" id="KW-0547">Nucleotide-binding</keyword>
<dbReference type="PANTHER" id="PTHR43895:SF32">
    <property type="entry name" value="SERINE_THREONINE-PROTEIN KINASE CHK1"/>
    <property type="match status" value="1"/>
</dbReference>
<organism evidence="11 12">
    <name type="scientific">Tetraparma gracilis</name>
    <dbReference type="NCBI Taxonomy" id="2962635"/>
    <lineage>
        <taxon>Eukaryota</taxon>
        <taxon>Sar</taxon>
        <taxon>Stramenopiles</taxon>
        <taxon>Ochrophyta</taxon>
        <taxon>Bolidophyceae</taxon>
        <taxon>Parmales</taxon>
        <taxon>Triparmaceae</taxon>
        <taxon>Tetraparma</taxon>
    </lineage>
</organism>
<dbReference type="EC" id="2.7.11.1" evidence="1"/>
<evidence type="ECO:0000313" key="12">
    <source>
        <dbReference type="Proteomes" id="UP001165060"/>
    </source>
</evidence>
<evidence type="ECO:0000256" key="2">
    <source>
        <dbReference type="ARBA" id="ARBA00022527"/>
    </source>
</evidence>
<protein>
    <recommendedName>
        <fullName evidence="1">non-specific serine/threonine protein kinase</fullName>
        <ecNumber evidence="1">2.7.11.1</ecNumber>
    </recommendedName>
</protein>
<gene>
    <name evidence="11" type="ORF">TeGR_g2674</name>
</gene>
<feature type="domain" description="Protein kinase" evidence="10">
    <location>
        <begin position="1"/>
        <end position="165"/>
    </location>
</feature>
<dbReference type="PROSITE" id="PS50011">
    <property type="entry name" value="PROTEIN_KINASE_DOM"/>
    <property type="match status" value="1"/>
</dbReference>
<accession>A0ABQ6N4U6</accession>
<dbReference type="InterPro" id="IPR011009">
    <property type="entry name" value="Kinase-like_dom_sf"/>
</dbReference>
<evidence type="ECO:0000256" key="7">
    <source>
        <dbReference type="ARBA" id="ARBA00047899"/>
    </source>
</evidence>
<comment type="catalytic activity">
    <reaction evidence="8">
        <text>L-seryl-[protein] + ATP = O-phospho-L-seryl-[protein] + ADP + H(+)</text>
        <dbReference type="Rhea" id="RHEA:17989"/>
        <dbReference type="Rhea" id="RHEA-COMP:9863"/>
        <dbReference type="Rhea" id="RHEA-COMP:11604"/>
        <dbReference type="ChEBI" id="CHEBI:15378"/>
        <dbReference type="ChEBI" id="CHEBI:29999"/>
        <dbReference type="ChEBI" id="CHEBI:30616"/>
        <dbReference type="ChEBI" id="CHEBI:83421"/>
        <dbReference type="ChEBI" id="CHEBI:456216"/>
        <dbReference type="EC" id="2.7.11.1"/>
    </reaction>
</comment>
<dbReference type="SUPFAM" id="SSF56112">
    <property type="entry name" value="Protein kinase-like (PK-like)"/>
    <property type="match status" value="1"/>
</dbReference>
<comment type="caution">
    <text evidence="11">The sequence shown here is derived from an EMBL/GenBank/DDBJ whole genome shotgun (WGS) entry which is preliminary data.</text>
</comment>
<evidence type="ECO:0000313" key="11">
    <source>
        <dbReference type="EMBL" id="GMI39610.1"/>
    </source>
</evidence>
<sequence length="265" mass="28981">PENILLDAAGHIKISDFGVSHFFPDEKKIPLDNRHSQSAEDFDADDARPSDTGHFRHLQSMVDQGQMTKTEGTWAFWSPEMCAKEPFSGYGADIWAAGIVLFIMLTGDLPYYDENPTDLFDKITDQPIPFPTGFSKECLDCLHKVLEKDPAVRSSIGELLNMNYLDDAKSSRHDSEIGDALKATASARRISVSKRDIDEAITDRSLSGYVASKVERVRSSLNDLGVSRAVKKNPKSGGDAYTETNDQAEEGGGEVKAPAGCCSVS</sequence>
<evidence type="ECO:0000256" key="5">
    <source>
        <dbReference type="ARBA" id="ARBA00022777"/>
    </source>
</evidence>
<feature type="region of interest" description="Disordered" evidence="9">
    <location>
        <begin position="228"/>
        <end position="265"/>
    </location>
</feature>
<dbReference type="Proteomes" id="UP001165060">
    <property type="component" value="Unassembled WGS sequence"/>
</dbReference>
<evidence type="ECO:0000256" key="8">
    <source>
        <dbReference type="ARBA" id="ARBA00048679"/>
    </source>
</evidence>
<evidence type="ECO:0000256" key="6">
    <source>
        <dbReference type="ARBA" id="ARBA00022840"/>
    </source>
</evidence>
<dbReference type="EMBL" id="BRYB01002096">
    <property type="protein sequence ID" value="GMI39610.1"/>
    <property type="molecule type" value="Genomic_DNA"/>
</dbReference>
<dbReference type="SMART" id="SM00220">
    <property type="entry name" value="S_TKc"/>
    <property type="match status" value="1"/>
</dbReference>
<dbReference type="Pfam" id="PF00069">
    <property type="entry name" value="Pkinase"/>
    <property type="match status" value="1"/>
</dbReference>
<evidence type="ECO:0000256" key="3">
    <source>
        <dbReference type="ARBA" id="ARBA00022679"/>
    </source>
</evidence>
<proteinExistence type="predicted"/>
<name>A0ABQ6N4U6_9STRA</name>